<accession>A0A381YZM4</accession>
<sequence>MGIGSPKIAIQRRVIAPRINCLKAF</sequence>
<protein>
    <submittedName>
        <fullName evidence="1">Uncharacterized protein</fullName>
    </submittedName>
</protein>
<reference evidence="1" key="1">
    <citation type="submission" date="2018-05" db="EMBL/GenBank/DDBJ databases">
        <authorList>
            <person name="Lanie J.A."/>
            <person name="Ng W.-L."/>
            <person name="Kazmierczak K.M."/>
            <person name="Andrzejewski T.M."/>
            <person name="Davidsen T.M."/>
            <person name="Wayne K.J."/>
            <person name="Tettelin H."/>
            <person name="Glass J.I."/>
            <person name="Rusch D."/>
            <person name="Podicherti R."/>
            <person name="Tsui H.-C.T."/>
            <person name="Winkler M.E."/>
        </authorList>
    </citation>
    <scope>NUCLEOTIDE SEQUENCE</scope>
</reference>
<name>A0A381YZM4_9ZZZZ</name>
<evidence type="ECO:0000313" key="1">
    <source>
        <dbReference type="EMBL" id="SVA82496.1"/>
    </source>
</evidence>
<organism evidence="1">
    <name type="scientific">marine metagenome</name>
    <dbReference type="NCBI Taxonomy" id="408172"/>
    <lineage>
        <taxon>unclassified sequences</taxon>
        <taxon>metagenomes</taxon>
        <taxon>ecological metagenomes</taxon>
    </lineage>
</organism>
<dbReference type="AlphaFoldDB" id="A0A381YZM4"/>
<dbReference type="EMBL" id="UINC01019480">
    <property type="protein sequence ID" value="SVA82496.1"/>
    <property type="molecule type" value="Genomic_DNA"/>
</dbReference>
<gene>
    <name evidence="1" type="ORF">METZ01_LOCUS135350</name>
</gene>
<proteinExistence type="predicted"/>